<dbReference type="Pfam" id="PF13511">
    <property type="entry name" value="DUF4124"/>
    <property type="match status" value="1"/>
</dbReference>
<dbReference type="EMBL" id="CP040017">
    <property type="protein sequence ID" value="QCP09908.1"/>
    <property type="molecule type" value="Genomic_DNA"/>
</dbReference>
<evidence type="ECO:0000313" key="6">
    <source>
        <dbReference type="Proteomes" id="UP000298763"/>
    </source>
</evidence>
<dbReference type="AlphaFoldDB" id="A0A4P8HND6"/>
<dbReference type="Proteomes" id="UP000584325">
    <property type="component" value="Unassembled WGS sequence"/>
</dbReference>
<reference evidence="5 6" key="1">
    <citation type="submission" date="2019-05" db="EMBL/GenBank/DDBJ databases">
        <title>Draft Genome Sequences of Six Type Strains of the Genus Massilia.</title>
        <authorList>
            <person name="Miess H."/>
            <person name="Frediansyhah A."/>
            <person name="Gross H."/>
        </authorList>
    </citation>
    <scope>NUCLEOTIDE SEQUENCE [LARGE SCALE GENOMIC DNA]</scope>
    <source>
        <strain evidence="5 6">DSMZ 26121</strain>
    </source>
</reference>
<feature type="region of interest" description="Disordered" evidence="1">
    <location>
        <begin position="78"/>
        <end position="101"/>
    </location>
</feature>
<evidence type="ECO:0000313" key="5">
    <source>
        <dbReference type="EMBL" id="QCP09908.1"/>
    </source>
</evidence>
<gene>
    <name evidence="5" type="ORF">FCL38_05330</name>
    <name evidence="4" type="ORF">FHS02_000671</name>
</gene>
<accession>A0A4P8HND6</accession>
<keyword evidence="2" id="KW-0732">Signal</keyword>
<feature type="domain" description="DUF4124" evidence="3">
    <location>
        <begin position="15"/>
        <end position="64"/>
    </location>
</feature>
<proteinExistence type="predicted"/>
<evidence type="ECO:0000313" key="7">
    <source>
        <dbReference type="Proteomes" id="UP000584325"/>
    </source>
</evidence>
<dbReference type="EMBL" id="JACHXS010000001">
    <property type="protein sequence ID" value="MBB3219884.1"/>
    <property type="molecule type" value="Genomic_DNA"/>
</dbReference>
<evidence type="ECO:0000256" key="2">
    <source>
        <dbReference type="SAM" id="SignalP"/>
    </source>
</evidence>
<evidence type="ECO:0000313" key="4">
    <source>
        <dbReference type="EMBL" id="MBB3219884.1"/>
    </source>
</evidence>
<sequence length="145" mass="15917">MKPLLPVLAIAMSGMLAAGLPASAQMYKCEDGDKVAYSEAPCARGTQTVVPPPGAPAARREPAPLKQLQKQSAQLQKERLAREAQQDRADVLHDRRAAQHRDRCSKLELAHKWAEDDVRRASHRAIDAARLKARRAAERHAAACQ</sequence>
<evidence type="ECO:0000256" key="1">
    <source>
        <dbReference type="SAM" id="MobiDB-lite"/>
    </source>
</evidence>
<dbReference type="Proteomes" id="UP000298763">
    <property type="component" value="Chromosome"/>
</dbReference>
<reference evidence="4 7" key="2">
    <citation type="submission" date="2020-08" db="EMBL/GenBank/DDBJ databases">
        <title>Genomic Encyclopedia of Type Strains, Phase III (KMG-III): the genomes of soil and plant-associated and newly described type strains.</title>
        <authorList>
            <person name="Whitman W."/>
        </authorList>
    </citation>
    <scope>NUCLEOTIDE SEQUENCE [LARGE SCALE GENOMIC DNA]</scope>
    <source>
        <strain evidence="4 7">CECT 7753</strain>
    </source>
</reference>
<feature type="signal peptide" evidence="2">
    <location>
        <begin position="1"/>
        <end position="24"/>
    </location>
</feature>
<keyword evidence="6" id="KW-1185">Reference proteome</keyword>
<name>A0A4P8HND6_9BURK</name>
<organism evidence="4 7">
    <name type="scientific">Pseudoduganella umbonata</name>
    <dbReference type="NCBI Taxonomy" id="864828"/>
    <lineage>
        <taxon>Bacteria</taxon>
        <taxon>Pseudomonadati</taxon>
        <taxon>Pseudomonadota</taxon>
        <taxon>Betaproteobacteria</taxon>
        <taxon>Burkholderiales</taxon>
        <taxon>Oxalobacteraceae</taxon>
        <taxon>Telluria group</taxon>
        <taxon>Pseudoduganella</taxon>
    </lineage>
</organism>
<evidence type="ECO:0000259" key="3">
    <source>
        <dbReference type="Pfam" id="PF13511"/>
    </source>
</evidence>
<protein>
    <submittedName>
        <fullName evidence="5">DUF4124 domain-containing protein</fullName>
    </submittedName>
</protein>
<feature type="chain" id="PRO_5044607282" evidence="2">
    <location>
        <begin position="25"/>
        <end position="145"/>
    </location>
</feature>
<dbReference type="InterPro" id="IPR025392">
    <property type="entry name" value="DUF4124"/>
</dbReference>
<feature type="region of interest" description="Disordered" evidence="1">
    <location>
        <begin position="44"/>
        <end position="64"/>
    </location>
</feature>
<dbReference type="OrthoDB" id="8759931at2"/>
<dbReference type="RefSeq" id="WP_137312794.1">
    <property type="nucleotide sequence ID" value="NZ_CP040017.1"/>
</dbReference>